<evidence type="ECO:0000256" key="1">
    <source>
        <dbReference type="SAM" id="MobiDB-lite"/>
    </source>
</evidence>
<name>A0A318JN36_9NOCA</name>
<proteinExistence type="predicted"/>
<dbReference type="EMBL" id="QJKF01000023">
    <property type="protein sequence ID" value="PXX54735.1"/>
    <property type="molecule type" value="Genomic_DNA"/>
</dbReference>
<dbReference type="Proteomes" id="UP000247569">
    <property type="component" value="Unassembled WGS sequence"/>
</dbReference>
<protein>
    <submittedName>
        <fullName evidence="2">Uncharacterized protein</fullName>
    </submittedName>
</protein>
<organism evidence="2 3">
    <name type="scientific">Nocardia tenerifensis</name>
    <dbReference type="NCBI Taxonomy" id="228006"/>
    <lineage>
        <taxon>Bacteria</taxon>
        <taxon>Bacillati</taxon>
        <taxon>Actinomycetota</taxon>
        <taxon>Actinomycetes</taxon>
        <taxon>Mycobacteriales</taxon>
        <taxon>Nocardiaceae</taxon>
        <taxon>Nocardia</taxon>
    </lineage>
</organism>
<evidence type="ECO:0000313" key="3">
    <source>
        <dbReference type="Proteomes" id="UP000247569"/>
    </source>
</evidence>
<keyword evidence="3" id="KW-1185">Reference proteome</keyword>
<dbReference type="AlphaFoldDB" id="A0A318JN36"/>
<feature type="region of interest" description="Disordered" evidence="1">
    <location>
        <begin position="17"/>
        <end position="38"/>
    </location>
</feature>
<feature type="region of interest" description="Disordered" evidence="1">
    <location>
        <begin position="52"/>
        <end position="71"/>
    </location>
</feature>
<sequence length="71" mass="7456">MVAHILISALRLAAPEPVRTDGPDASAVERAPSAGETVGHDARVERTVVDRRATPAAPPPGESLHTVRQVE</sequence>
<comment type="caution">
    <text evidence="2">The sequence shown here is derived from an EMBL/GenBank/DDBJ whole genome shotgun (WGS) entry which is preliminary data.</text>
</comment>
<evidence type="ECO:0000313" key="2">
    <source>
        <dbReference type="EMBL" id="PXX54735.1"/>
    </source>
</evidence>
<reference evidence="2 3" key="1">
    <citation type="submission" date="2018-05" db="EMBL/GenBank/DDBJ databases">
        <title>Genomic Encyclopedia of Type Strains, Phase IV (KMG-IV): sequencing the most valuable type-strain genomes for metagenomic binning, comparative biology and taxonomic classification.</title>
        <authorList>
            <person name="Goeker M."/>
        </authorList>
    </citation>
    <scope>NUCLEOTIDE SEQUENCE [LARGE SCALE GENOMIC DNA]</scope>
    <source>
        <strain evidence="2 3">DSM 44704</strain>
    </source>
</reference>
<accession>A0A318JN36</accession>
<gene>
    <name evidence="2" type="ORF">DFR70_12329</name>
</gene>